<evidence type="ECO:0000313" key="4">
    <source>
        <dbReference type="Proteomes" id="UP000183567"/>
    </source>
</evidence>
<dbReference type="Proteomes" id="UP000183567">
    <property type="component" value="Unassembled WGS sequence"/>
</dbReference>
<dbReference type="AlphaFoldDB" id="A0A1J8QTU7"/>
<proteinExistence type="predicted"/>
<name>A0A1J8QTU7_9AGAM</name>
<feature type="region of interest" description="Disordered" evidence="2">
    <location>
        <begin position="274"/>
        <end position="322"/>
    </location>
</feature>
<reference evidence="3 4" key="1">
    <citation type="submission" date="2016-03" db="EMBL/GenBank/DDBJ databases">
        <title>Comparative genomics of the ectomycorrhizal sister species Rhizopogon vinicolor and Rhizopogon vesiculosus (Basidiomycota: Boletales) reveals a divergence of the mating type B locus.</title>
        <authorList>
            <person name="Mujic A.B."/>
            <person name="Kuo A."/>
            <person name="Tritt A."/>
            <person name="Lipzen A."/>
            <person name="Chen C."/>
            <person name="Johnson J."/>
            <person name="Sharma A."/>
            <person name="Barry K."/>
            <person name="Grigoriev I.V."/>
            <person name="Spatafora J.W."/>
        </authorList>
    </citation>
    <scope>NUCLEOTIDE SEQUENCE [LARGE SCALE GENOMIC DNA]</scope>
    <source>
        <strain evidence="3 4">AM-OR11-056</strain>
    </source>
</reference>
<evidence type="ECO:0000256" key="1">
    <source>
        <dbReference type="SAM" id="Coils"/>
    </source>
</evidence>
<organism evidence="3 4">
    <name type="scientific">Rhizopogon vesiculosus</name>
    <dbReference type="NCBI Taxonomy" id="180088"/>
    <lineage>
        <taxon>Eukaryota</taxon>
        <taxon>Fungi</taxon>
        <taxon>Dikarya</taxon>
        <taxon>Basidiomycota</taxon>
        <taxon>Agaricomycotina</taxon>
        <taxon>Agaricomycetes</taxon>
        <taxon>Agaricomycetidae</taxon>
        <taxon>Boletales</taxon>
        <taxon>Suillineae</taxon>
        <taxon>Rhizopogonaceae</taxon>
        <taxon>Rhizopogon</taxon>
    </lineage>
</organism>
<evidence type="ECO:0000313" key="3">
    <source>
        <dbReference type="EMBL" id="OJA16809.1"/>
    </source>
</evidence>
<dbReference type="OrthoDB" id="2682128at2759"/>
<protein>
    <submittedName>
        <fullName evidence="3">Uncharacterized protein</fullName>
    </submittedName>
</protein>
<evidence type="ECO:0000256" key="2">
    <source>
        <dbReference type="SAM" id="MobiDB-lite"/>
    </source>
</evidence>
<sequence>MPPIRRGSTYLDVSTTPHTPAGRLKFVPVRAGANVPYKNAVCTTLLFICDENRDLHASDSTDTLRVSVADLQTSLRSLAKAAGMKLGPCKYAKLRPALMDLACYRHIELPFTEVDNNKSGVEHFDILPSFRDIHEGFQQVLDKCGMLSARTKYRAYMSLAVKVFGSNRPLTVHQAVKCAVVYSKRCEELERSTRGDIQTKYSREHLPSDMVDGGVQMDEDEPSASVDQVNDVGDNEINQDFYMAMGPEGPNDVEVADSSRQVVPVTPIRPLNRNCSNREIGLPTPESLPRRPGDVVMPLSPPLPSNTMPSGSGGNSHSDNRNEAPGSFFRYFPFGSGLVSGILHGFRLSSNILLPEISSLHTRVIDLQTSLAAAEQALTGANETTAESQRQCLKILQDLSNAESKIASLEARATEENAEKLSLQQEVANLKGEVSRLQSGVEQITRIAGGLFPALAVVSPCTPVI</sequence>
<gene>
    <name evidence="3" type="ORF">AZE42_04766</name>
</gene>
<keyword evidence="1" id="KW-0175">Coiled coil</keyword>
<comment type="caution">
    <text evidence="3">The sequence shown here is derived from an EMBL/GenBank/DDBJ whole genome shotgun (WGS) entry which is preliminary data.</text>
</comment>
<keyword evidence="4" id="KW-1185">Reference proteome</keyword>
<feature type="coiled-coil region" evidence="1">
    <location>
        <begin position="392"/>
        <end position="433"/>
    </location>
</feature>
<dbReference type="EMBL" id="LVVM01002348">
    <property type="protein sequence ID" value="OJA16809.1"/>
    <property type="molecule type" value="Genomic_DNA"/>
</dbReference>
<accession>A0A1J8QTU7</accession>